<dbReference type="InterPro" id="IPR011057">
    <property type="entry name" value="Mss4-like_sf"/>
</dbReference>
<dbReference type="PROSITE" id="PS51891">
    <property type="entry name" value="CENP_V_GFA"/>
    <property type="match status" value="1"/>
</dbReference>
<protein>
    <submittedName>
        <fullName evidence="4">Uncharacterized protein</fullName>
    </submittedName>
</protein>
<dbReference type="SUPFAM" id="SSF51316">
    <property type="entry name" value="Mss4-like"/>
    <property type="match status" value="1"/>
</dbReference>
<dbReference type="RefSeq" id="WP_102113257.1">
    <property type="nucleotide sequence ID" value="NZ_BMGN01000003.1"/>
</dbReference>
<evidence type="ECO:0000313" key="5">
    <source>
        <dbReference type="Proteomes" id="UP000234752"/>
    </source>
</evidence>
<keyword evidence="2" id="KW-0479">Metal-binding</keyword>
<dbReference type="KEGG" id="ncb:C0V82_05135"/>
<evidence type="ECO:0000256" key="1">
    <source>
        <dbReference type="ARBA" id="ARBA00005495"/>
    </source>
</evidence>
<evidence type="ECO:0000256" key="3">
    <source>
        <dbReference type="ARBA" id="ARBA00022833"/>
    </source>
</evidence>
<dbReference type="PANTHER" id="PTHR28620">
    <property type="entry name" value="CENTROMERE PROTEIN V"/>
    <property type="match status" value="1"/>
</dbReference>
<proteinExistence type="inferred from homology"/>
<dbReference type="InterPro" id="IPR006913">
    <property type="entry name" value="CENP-V/GFA"/>
</dbReference>
<dbReference type="OrthoDB" id="7159017at2"/>
<dbReference type="InterPro" id="IPR052355">
    <property type="entry name" value="CENP-V-like"/>
</dbReference>
<accession>A0A2K9NEY6</accession>
<dbReference type="EMBL" id="CP025611">
    <property type="protein sequence ID" value="AUN31690.1"/>
    <property type="molecule type" value="Genomic_DNA"/>
</dbReference>
<dbReference type="Gene3D" id="2.170.150.70">
    <property type="match status" value="1"/>
</dbReference>
<dbReference type="PANTHER" id="PTHR28620:SF1">
    <property type="entry name" value="CENP-V_GFA DOMAIN-CONTAINING PROTEIN"/>
    <property type="match status" value="1"/>
</dbReference>
<evidence type="ECO:0000313" key="4">
    <source>
        <dbReference type="EMBL" id="AUN31690.1"/>
    </source>
</evidence>
<dbReference type="Pfam" id="PF04828">
    <property type="entry name" value="GFA"/>
    <property type="match status" value="1"/>
</dbReference>
<reference evidence="4 5" key="1">
    <citation type="submission" date="2017-12" db="EMBL/GenBank/DDBJ databases">
        <title>Genomes of bacteria within cyanobacterial aggregates.</title>
        <authorList>
            <person name="Cai H."/>
        </authorList>
    </citation>
    <scope>NUCLEOTIDE SEQUENCE [LARGE SCALE GENOMIC DNA]</scope>
    <source>
        <strain evidence="4 5">TH16</strain>
    </source>
</reference>
<dbReference type="GO" id="GO:0046872">
    <property type="term" value="F:metal ion binding"/>
    <property type="evidence" value="ECO:0007669"/>
    <property type="project" value="UniProtKB-KW"/>
</dbReference>
<organism evidence="4 5">
    <name type="scientific">Niveispirillum cyanobacteriorum</name>
    <dbReference type="NCBI Taxonomy" id="1612173"/>
    <lineage>
        <taxon>Bacteria</taxon>
        <taxon>Pseudomonadati</taxon>
        <taxon>Pseudomonadota</taxon>
        <taxon>Alphaproteobacteria</taxon>
        <taxon>Rhodospirillales</taxon>
        <taxon>Azospirillaceae</taxon>
        <taxon>Niveispirillum</taxon>
    </lineage>
</organism>
<gene>
    <name evidence="4" type="ORF">C0V82_05135</name>
</gene>
<keyword evidence="3" id="KW-0862">Zinc</keyword>
<name>A0A2K9NEY6_9PROT</name>
<sequence length="139" mass="15826">MTKKHWYYGSCHCGAVRFRAHLDIHSGTSKCNCTFCWKQRNWNVCGLKPEDFELLAGADLLSTYARKTETFELSHRFCAKCGTHTHGDGYLEELGGAMVSVRVAALDDLSIEDLVSAPVTYCDGRRDNWWNPPEEIRHL</sequence>
<dbReference type="Proteomes" id="UP000234752">
    <property type="component" value="Chromosome eg_1"/>
</dbReference>
<evidence type="ECO:0000256" key="2">
    <source>
        <dbReference type="ARBA" id="ARBA00022723"/>
    </source>
</evidence>
<dbReference type="AlphaFoldDB" id="A0A2K9NEY6"/>
<dbReference type="GO" id="GO:0016846">
    <property type="term" value="F:carbon-sulfur lyase activity"/>
    <property type="evidence" value="ECO:0007669"/>
    <property type="project" value="InterPro"/>
</dbReference>
<comment type="similarity">
    <text evidence="1">Belongs to the Gfa family.</text>
</comment>
<keyword evidence="5" id="KW-1185">Reference proteome</keyword>